<dbReference type="SUPFAM" id="SSF89372">
    <property type="entry name" value="Fucose-specific lectin"/>
    <property type="match status" value="1"/>
</dbReference>
<gene>
    <name evidence="2" type="ORF">KALB_4618</name>
</gene>
<dbReference type="HOGENOM" id="CLU_1146017_0_0_11"/>
<feature type="chain" id="PRO_5004872977" description="Secreted protein" evidence="1">
    <location>
        <begin position="25"/>
        <end position="242"/>
    </location>
</feature>
<keyword evidence="1" id="KW-0732">Signal</keyword>
<accession>W5WB38</accession>
<evidence type="ECO:0008006" key="4">
    <source>
        <dbReference type="Google" id="ProtNLM"/>
    </source>
</evidence>
<dbReference type="EMBL" id="CP007155">
    <property type="protein sequence ID" value="AHH97980.1"/>
    <property type="molecule type" value="Genomic_DNA"/>
</dbReference>
<proteinExistence type="predicted"/>
<evidence type="ECO:0000313" key="2">
    <source>
        <dbReference type="EMBL" id="AHH97980.1"/>
    </source>
</evidence>
<evidence type="ECO:0000313" key="3">
    <source>
        <dbReference type="Proteomes" id="UP000019225"/>
    </source>
</evidence>
<name>W5WB38_9PSEU</name>
<keyword evidence="3" id="KW-1185">Reference proteome</keyword>
<evidence type="ECO:0000256" key="1">
    <source>
        <dbReference type="SAM" id="SignalP"/>
    </source>
</evidence>
<dbReference type="KEGG" id="kal:KALB_4618"/>
<feature type="signal peptide" evidence="1">
    <location>
        <begin position="1"/>
        <end position="24"/>
    </location>
</feature>
<dbReference type="AlphaFoldDB" id="W5WB38"/>
<organism evidence="2 3">
    <name type="scientific">Kutzneria albida DSM 43870</name>
    <dbReference type="NCBI Taxonomy" id="1449976"/>
    <lineage>
        <taxon>Bacteria</taxon>
        <taxon>Bacillati</taxon>
        <taxon>Actinomycetota</taxon>
        <taxon>Actinomycetes</taxon>
        <taxon>Pseudonocardiales</taxon>
        <taxon>Pseudonocardiaceae</taxon>
        <taxon>Kutzneria</taxon>
    </lineage>
</organism>
<dbReference type="Proteomes" id="UP000019225">
    <property type="component" value="Chromosome"/>
</dbReference>
<sequence length="242" mass="26072">MRVLVVGIASLLAAGIVAAPNAVADTGLECLGQPVSGPHVSVTRCGGGVEEFEVRDSGTSHATIWHRGGAGDWEQVTDHYVGPKDWGLTAAEDVDGTLEVFAVFQGGLFHVRQDRDGHWGRTEEFGIGKIPYFGGPFVYREFDGRLDLFSSDSNDRIVHILQEVPGGEWGSKRALDQFQNLPPNRVLTAPGKVRQLPDGRLDAVAILWGSSGSAPEDYWHAVQLTPHGDWGAWQACASIGCD</sequence>
<protein>
    <recommendedName>
        <fullName evidence="4">Secreted protein</fullName>
    </recommendedName>
</protein>
<reference evidence="2 3" key="1">
    <citation type="journal article" date="2014" name="BMC Genomics">
        <title>Complete genome sequence of producer of the glycopeptide antibiotic Aculeximycin Kutzneria albida DSM 43870T, a representative of minor genus of Pseudonocardiaceae.</title>
        <authorList>
            <person name="Rebets Y."/>
            <person name="Tokovenko B."/>
            <person name="Lushchyk I."/>
            <person name="Ruckert C."/>
            <person name="Zaburannyi N."/>
            <person name="Bechthold A."/>
            <person name="Kalinowski J."/>
            <person name="Luzhetskyy A."/>
        </authorList>
    </citation>
    <scope>NUCLEOTIDE SEQUENCE [LARGE SCALE GENOMIC DNA]</scope>
    <source>
        <strain evidence="2">DSM 43870</strain>
    </source>
</reference>